<dbReference type="EC" id="2.4.1.-" evidence="5"/>
<organism evidence="6 7">
    <name type="scientific">Protea cynaroides</name>
    <dbReference type="NCBI Taxonomy" id="273540"/>
    <lineage>
        <taxon>Eukaryota</taxon>
        <taxon>Viridiplantae</taxon>
        <taxon>Streptophyta</taxon>
        <taxon>Embryophyta</taxon>
        <taxon>Tracheophyta</taxon>
        <taxon>Spermatophyta</taxon>
        <taxon>Magnoliopsida</taxon>
        <taxon>Proteales</taxon>
        <taxon>Proteaceae</taxon>
        <taxon>Protea</taxon>
    </lineage>
</organism>
<evidence type="ECO:0000256" key="2">
    <source>
        <dbReference type="ARBA" id="ARBA00022676"/>
    </source>
</evidence>
<dbReference type="FunFam" id="3.40.50.2000:FF:000020">
    <property type="entry name" value="Glycosyltransferase"/>
    <property type="match status" value="1"/>
</dbReference>
<dbReference type="InterPro" id="IPR035595">
    <property type="entry name" value="UDP_glycos_trans_CS"/>
</dbReference>
<dbReference type="Proteomes" id="UP001141806">
    <property type="component" value="Unassembled WGS sequence"/>
</dbReference>
<keyword evidence="3 4" id="KW-0808">Transferase</keyword>
<comment type="caution">
    <text evidence="6">The sequence shown here is derived from an EMBL/GenBank/DDBJ whole genome shotgun (WGS) entry which is preliminary data.</text>
</comment>
<dbReference type="InterPro" id="IPR050481">
    <property type="entry name" value="UDP-glycosyltransf_plant"/>
</dbReference>
<keyword evidence="2 4" id="KW-0328">Glycosyltransferase</keyword>
<name>A0A9Q0L0B6_9MAGN</name>
<dbReference type="PANTHER" id="PTHR48048:SF30">
    <property type="entry name" value="GLYCOSYLTRANSFERASE"/>
    <property type="match status" value="1"/>
</dbReference>
<dbReference type="PANTHER" id="PTHR48048">
    <property type="entry name" value="GLYCOSYLTRANSFERASE"/>
    <property type="match status" value="1"/>
</dbReference>
<sequence length="468" mass="51728">MKDTIVLYPAPGLSHLVSMVELGKLIIRHHSHAFSLTVLLISGNSFSSPAVDSYIDHVSQENPSIVFDHFPALPNPQSSLGNPLVTFFQSIRSNNPNLRHTLQTISNTSSIAALVIGFFCNPAFPVAGELNIPLYYYMPSGASALSFFIHLPKIHNQTDKSFRELGNTNIDIPGLSSIPASKMPQTLLDRSSEIYDEFLNMGTYFTKSRGIITNTFEALEPRAIEAVARETQAIFCVGPLVAEPRDQSSESYCLSWLDAQPRRSVVFLSFGSRGVFPAKQIAEIAAGLEKSGQRFLWVVRSPPVHDSGNRISLSATDDFDLESVMQEGFLDRTRDRGLVVKSWAPQVEVLNHESVGGFVTHCGWNSVLEAVCAGVPMLAWPLYAEQELNKVALVEEMKVAMPMEAAEEDGFVDAAEVEKQIRALMESEEGKKMKDRCREMREKALAAWAEDGSSKTALTKLAESWKRT</sequence>
<dbReference type="SUPFAM" id="SSF53756">
    <property type="entry name" value="UDP-Glycosyltransferase/glycogen phosphorylase"/>
    <property type="match status" value="1"/>
</dbReference>
<evidence type="ECO:0000313" key="7">
    <source>
        <dbReference type="Proteomes" id="UP001141806"/>
    </source>
</evidence>
<dbReference type="Pfam" id="PF00201">
    <property type="entry name" value="UDPGT"/>
    <property type="match status" value="1"/>
</dbReference>
<evidence type="ECO:0000256" key="4">
    <source>
        <dbReference type="RuleBase" id="RU003718"/>
    </source>
</evidence>
<dbReference type="InterPro" id="IPR002213">
    <property type="entry name" value="UDP_glucos_trans"/>
</dbReference>
<accession>A0A9Q0L0B6</accession>
<proteinExistence type="inferred from homology"/>
<reference evidence="6" key="1">
    <citation type="journal article" date="2023" name="Plant J.">
        <title>The genome of the king protea, Protea cynaroides.</title>
        <authorList>
            <person name="Chang J."/>
            <person name="Duong T.A."/>
            <person name="Schoeman C."/>
            <person name="Ma X."/>
            <person name="Roodt D."/>
            <person name="Barker N."/>
            <person name="Li Z."/>
            <person name="Van de Peer Y."/>
            <person name="Mizrachi E."/>
        </authorList>
    </citation>
    <scope>NUCLEOTIDE SEQUENCE</scope>
    <source>
        <tissue evidence="6">Young leaves</tissue>
    </source>
</reference>
<dbReference type="EMBL" id="JAMYWD010000002">
    <property type="protein sequence ID" value="KAJ4979696.1"/>
    <property type="molecule type" value="Genomic_DNA"/>
</dbReference>
<comment type="similarity">
    <text evidence="1 4">Belongs to the UDP-glycosyltransferase family.</text>
</comment>
<keyword evidence="7" id="KW-1185">Reference proteome</keyword>
<dbReference type="OrthoDB" id="5835829at2759"/>
<protein>
    <recommendedName>
        <fullName evidence="5">Glycosyltransferase</fullName>
        <ecNumber evidence="5">2.4.1.-</ecNumber>
    </recommendedName>
</protein>
<dbReference type="Gene3D" id="3.40.50.2000">
    <property type="entry name" value="Glycogen Phosphorylase B"/>
    <property type="match status" value="2"/>
</dbReference>
<dbReference type="AlphaFoldDB" id="A0A9Q0L0B6"/>
<dbReference type="GO" id="GO:0035251">
    <property type="term" value="F:UDP-glucosyltransferase activity"/>
    <property type="evidence" value="ECO:0007669"/>
    <property type="project" value="InterPro"/>
</dbReference>
<evidence type="ECO:0000256" key="3">
    <source>
        <dbReference type="ARBA" id="ARBA00022679"/>
    </source>
</evidence>
<dbReference type="PROSITE" id="PS00375">
    <property type="entry name" value="UDPGT"/>
    <property type="match status" value="1"/>
</dbReference>
<dbReference type="CDD" id="cd03784">
    <property type="entry name" value="GT1_Gtf-like"/>
    <property type="match status" value="1"/>
</dbReference>
<gene>
    <name evidence="6" type="ORF">NE237_010476</name>
</gene>
<evidence type="ECO:0000313" key="6">
    <source>
        <dbReference type="EMBL" id="KAJ4979696.1"/>
    </source>
</evidence>
<evidence type="ECO:0000256" key="1">
    <source>
        <dbReference type="ARBA" id="ARBA00009995"/>
    </source>
</evidence>
<evidence type="ECO:0000256" key="5">
    <source>
        <dbReference type="RuleBase" id="RU362057"/>
    </source>
</evidence>